<dbReference type="RefSeq" id="WP_187742145.1">
    <property type="nucleotide sequence ID" value="NZ_CP060825.1"/>
</dbReference>
<reference evidence="1 2" key="1">
    <citation type="submission" date="2020-08" db="EMBL/GenBank/DDBJ databases">
        <title>A novel species.</title>
        <authorList>
            <person name="Gao J."/>
        </authorList>
    </citation>
    <scope>NUCLEOTIDE SEQUENCE [LARGE SCALE GENOMIC DNA]</scope>
    <source>
        <strain evidence="1 2">CRPJ-33</strain>
    </source>
</reference>
<evidence type="ECO:0000313" key="1">
    <source>
        <dbReference type="EMBL" id="QNP65049.1"/>
    </source>
</evidence>
<dbReference type="KEGG" id="sgj:IAG43_20425"/>
<dbReference type="Proteomes" id="UP000516230">
    <property type="component" value="Chromosome"/>
</dbReference>
<name>A0A7H0HWY3_9ACTN</name>
<dbReference type="AlphaFoldDB" id="A0A7H0HWY3"/>
<accession>A0A7H0HWY3</accession>
<sequence>MTTTPDVQLVRDLVAQVPGFEEMYESHMFDQDGVLPHVFFWDVVQETVRSYLGQDPEAPDWRRTLDFLDERLALGVKEADAVIVTSFLNDLPFPGEPGHDIVRSLGPHLAAAFARIRPAG</sequence>
<keyword evidence="2" id="KW-1185">Reference proteome</keyword>
<dbReference type="EMBL" id="CP060825">
    <property type="protein sequence ID" value="QNP65049.1"/>
    <property type="molecule type" value="Genomic_DNA"/>
</dbReference>
<organism evidence="1 2">
    <name type="scientific">Streptomyces genisteinicus</name>
    <dbReference type="NCBI Taxonomy" id="2768068"/>
    <lineage>
        <taxon>Bacteria</taxon>
        <taxon>Bacillati</taxon>
        <taxon>Actinomycetota</taxon>
        <taxon>Actinomycetes</taxon>
        <taxon>Kitasatosporales</taxon>
        <taxon>Streptomycetaceae</taxon>
        <taxon>Streptomyces</taxon>
    </lineage>
</organism>
<proteinExistence type="predicted"/>
<gene>
    <name evidence="1" type="ORF">IAG43_20425</name>
</gene>
<evidence type="ECO:0000313" key="2">
    <source>
        <dbReference type="Proteomes" id="UP000516230"/>
    </source>
</evidence>
<protein>
    <submittedName>
        <fullName evidence="1">Uncharacterized protein</fullName>
    </submittedName>
</protein>